<dbReference type="AlphaFoldDB" id="A0A2K9NUG1"/>
<dbReference type="GO" id="GO:0000155">
    <property type="term" value="F:phosphorelay sensor kinase activity"/>
    <property type="evidence" value="ECO:0007669"/>
    <property type="project" value="InterPro"/>
</dbReference>
<keyword evidence="4" id="KW-0808">Transferase</keyword>
<dbReference type="InterPro" id="IPR003661">
    <property type="entry name" value="HisK_dim/P_dom"/>
</dbReference>
<keyword evidence="7" id="KW-1185">Reference proteome</keyword>
<keyword evidence="5" id="KW-0418">Kinase</keyword>
<dbReference type="Proteomes" id="UP000235584">
    <property type="component" value="Chromosome"/>
</dbReference>
<accession>A0A2K9NUG1</accession>
<dbReference type="PANTHER" id="PTHR43547:SF2">
    <property type="entry name" value="HYBRID SIGNAL TRANSDUCTION HISTIDINE KINASE C"/>
    <property type="match status" value="1"/>
</dbReference>
<dbReference type="SMART" id="SM00388">
    <property type="entry name" value="HisKA"/>
    <property type="match status" value="1"/>
</dbReference>
<evidence type="ECO:0000256" key="3">
    <source>
        <dbReference type="ARBA" id="ARBA00022553"/>
    </source>
</evidence>
<comment type="catalytic activity">
    <reaction evidence="1">
        <text>ATP + protein L-histidine = ADP + protein N-phospho-L-histidine.</text>
        <dbReference type="EC" id="2.7.13.3"/>
    </reaction>
</comment>
<dbReference type="Pfam" id="PF02518">
    <property type="entry name" value="HATPase_c"/>
    <property type="match status" value="1"/>
</dbReference>
<dbReference type="CDD" id="cd00156">
    <property type="entry name" value="REC"/>
    <property type="match status" value="2"/>
</dbReference>
<dbReference type="SUPFAM" id="SSF52172">
    <property type="entry name" value="CheY-like"/>
    <property type="match status" value="2"/>
</dbReference>
<gene>
    <name evidence="6" type="ORF">C0V70_13785</name>
</gene>
<dbReference type="InterPro" id="IPR036890">
    <property type="entry name" value="HATPase_C_sf"/>
</dbReference>
<evidence type="ECO:0000313" key="6">
    <source>
        <dbReference type="EMBL" id="AUN99153.1"/>
    </source>
</evidence>
<evidence type="ECO:0000256" key="1">
    <source>
        <dbReference type="ARBA" id="ARBA00000085"/>
    </source>
</evidence>
<dbReference type="InterPro" id="IPR003594">
    <property type="entry name" value="HATPase_dom"/>
</dbReference>
<dbReference type="EMBL" id="CP025704">
    <property type="protein sequence ID" value="AUN99153.1"/>
    <property type="molecule type" value="Genomic_DNA"/>
</dbReference>
<name>A0A2K9NUG1_BACTC</name>
<evidence type="ECO:0000256" key="4">
    <source>
        <dbReference type="ARBA" id="ARBA00022679"/>
    </source>
</evidence>
<evidence type="ECO:0000313" key="7">
    <source>
        <dbReference type="Proteomes" id="UP000235584"/>
    </source>
</evidence>
<dbReference type="InterPro" id="IPR011006">
    <property type="entry name" value="CheY-like_superfamily"/>
</dbReference>
<dbReference type="SUPFAM" id="SSF55874">
    <property type="entry name" value="ATPase domain of HSP90 chaperone/DNA topoisomerase II/histidine kinase"/>
    <property type="match status" value="1"/>
</dbReference>
<evidence type="ECO:0000256" key="2">
    <source>
        <dbReference type="ARBA" id="ARBA00012438"/>
    </source>
</evidence>
<dbReference type="SUPFAM" id="SSF47384">
    <property type="entry name" value="Homodimeric domain of signal transducing histidine kinase"/>
    <property type="match status" value="1"/>
</dbReference>
<dbReference type="Pfam" id="PF00072">
    <property type="entry name" value="Response_reg"/>
    <property type="match status" value="2"/>
</dbReference>
<protein>
    <recommendedName>
        <fullName evidence="2">histidine kinase</fullName>
        <ecNumber evidence="2">2.7.13.3</ecNumber>
    </recommendedName>
</protein>
<reference evidence="6 7" key="1">
    <citation type="submission" date="2018-01" db="EMBL/GenBank/DDBJ databases">
        <title>Complete genome sequence of Bacteriovorax stolpii DSM12778.</title>
        <authorList>
            <person name="Tang B."/>
            <person name="Chang J."/>
        </authorList>
    </citation>
    <scope>NUCLEOTIDE SEQUENCE [LARGE SCALE GENOMIC DNA]</scope>
    <source>
        <strain evidence="6 7">DSM 12778</strain>
    </source>
</reference>
<dbReference type="SMART" id="SM00387">
    <property type="entry name" value="HATPase_c"/>
    <property type="match status" value="1"/>
</dbReference>
<dbReference type="Gene3D" id="3.30.565.10">
    <property type="entry name" value="Histidine kinase-like ATPase, C-terminal domain"/>
    <property type="match status" value="1"/>
</dbReference>
<dbReference type="CDD" id="cd00075">
    <property type="entry name" value="HATPase"/>
    <property type="match status" value="1"/>
</dbReference>
<dbReference type="CDD" id="cd00082">
    <property type="entry name" value="HisKA"/>
    <property type="match status" value="1"/>
</dbReference>
<dbReference type="Gene3D" id="1.10.287.130">
    <property type="match status" value="1"/>
</dbReference>
<dbReference type="PRINTS" id="PR00344">
    <property type="entry name" value="BCTRLSENSOR"/>
</dbReference>
<organism evidence="6 7">
    <name type="scientific">Bacteriovorax stolpii</name>
    <name type="common">Bdellovibrio stolpii</name>
    <dbReference type="NCBI Taxonomy" id="960"/>
    <lineage>
        <taxon>Bacteria</taxon>
        <taxon>Pseudomonadati</taxon>
        <taxon>Bdellovibrionota</taxon>
        <taxon>Bacteriovoracia</taxon>
        <taxon>Bacteriovoracales</taxon>
        <taxon>Bacteriovoracaceae</taxon>
        <taxon>Bacteriovorax</taxon>
    </lineage>
</organism>
<dbReference type="PROSITE" id="PS50109">
    <property type="entry name" value="HIS_KIN"/>
    <property type="match status" value="1"/>
</dbReference>
<dbReference type="Gene3D" id="3.40.50.2300">
    <property type="match status" value="2"/>
</dbReference>
<dbReference type="InterPro" id="IPR036097">
    <property type="entry name" value="HisK_dim/P_sf"/>
</dbReference>
<dbReference type="Pfam" id="PF00512">
    <property type="entry name" value="HisKA"/>
    <property type="match status" value="1"/>
</dbReference>
<dbReference type="FunFam" id="3.30.565.10:FF:000006">
    <property type="entry name" value="Sensor histidine kinase WalK"/>
    <property type="match status" value="1"/>
</dbReference>
<dbReference type="InterPro" id="IPR005467">
    <property type="entry name" value="His_kinase_dom"/>
</dbReference>
<dbReference type="PROSITE" id="PS50110">
    <property type="entry name" value="RESPONSE_REGULATORY"/>
    <property type="match status" value="2"/>
</dbReference>
<dbReference type="KEGG" id="bsto:C0V70_13785"/>
<dbReference type="PANTHER" id="PTHR43547">
    <property type="entry name" value="TWO-COMPONENT HISTIDINE KINASE"/>
    <property type="match status" value="1"/>
</dbReference>
<proteinExistence type="predicted"/>
<dbReference type="InterPro" id="IPR001789">
    <property type="entry name" value="Sig_transdc_resp-reg_receiver"/>
</dbReference>
<sequence length="515" mass="58828">MIKLLNIEDSETDYQLMLYHLKKGGITDIYSERIETEAQLREALAREKWSLVISDYNIPGFSPLNALAIVRETSRHLPFIVVSGLVGEESVADMMKAGVEDFVIKSRYERLSPVVKRALREYEIHEQEMKSRAIAKKALEAKEEMLAIVYHDIKNPLAAIQLDAQLLELLSYKEPNEEMMDDLRIQAKRILRTVDRLKVLVSDLLEHNKPTAETDFEHSFIIRKGFYNPLQVLNEVLDSYKPLIHEKDLSIKKIVFQRKMMASFDKDRIYQVLSNLLSNALKFSPNGGDIIIELEETEKGENIIAVTDSGPGIAEENLDKIFEKYWTGGSGNGLGLYICKSIVEAHEGVIKVESKPGKGARFSFTIPRCEKAIVFADHTKDEQKIKQERKEPNSKNIYIVDDDEDLREVMTWAIEKEGYRVFSYGNPKTALEDLSLTAFPANLIILDYHMDKMTGKDFLNMKKHSSLASIKNCPVIMVSAAPQVVRETVDPQLYSEILLKPLDLTRLISVIRRYL</sequence>
<keyword evidence="3" id="KW-0597">Phosphoprotein</keyword>
<dbReference type="EC" id="2.7.13.3" evidence="2"/>
<dbReference type="RefSeq" id="WP_102244444.1">
    <property type="nucleotide sequence ID" value="NZ_CP025704.1"/>
</dbReference>
<dbReference type="SMART" id="SM00448">
    <property type="entry name" value="REC"/>
    <property type="match status" value="2"/>
</dbReference>
<dbReference type="InterPro" id="IPR004358">
    <property type="entry name" value="Sig_transdc_His_kin-like_C"/>
</dbReference>
<evidence type="ECO:0000256" key="5">
    <source>
        <dbReference type="ARBA" id="ARBA00022777"/>
    </source>
</evidence>